<organism evidence="2 3">
    <name type="scientific">Hypholoma sublateritium (strain FD-334 SS-4)</name>
    <dbReference type="NCBI Taxonomy" id="945553"/>
    <lineage>
        <taxon>Eukaryota</taxon>
        <taxon>Fungi</taxon>
        <taxon>Dikarya</taxon>
        <taxon>Basidiomycota</taxon>
        <taxon>Agaricomycotina</taxon>
        <taxon>Agaricomycetes</taxon>
        <taxon>Agaricomycetidae</taxon>
        <taxon>Agaricales</taxon>
        <taxon>Agaricineae</taxon>
        <taxon>Strophariaceae</taxon>
        <taxon>Hypholoma</taxon>
    </lineage>
</organism>
<gene>
    <name evidence="2" type="ORF">HYPSUDRAFT_41610</name>
</gene>
<dbReference type="OMA" id="LMGRGWT"/>
<feature type="transmembrane region" description="Helical" evidence="1">
    <location>
        <begin position="124"/>
        <end position="149"/>
    </location>
</feature>
<dbReference type="OrthoDB" id="3351617at2759"/>
<accession>A0A0D2NZ81</accession>
<feature type="transmembrane region" description="Helical" evidence="1">
    <location>
        <begin position="91"/>
        <end position="112"/>
    </location>
</feature>
<feature type="transmembrane region" description="Helical" evidence="1">
    <location>
        <begin position="53"/>
        <end position="71"/>
    </location>
</feature>
<reference evidence="3" key="1">
    <citation type="submission" date="2014-04" db="EMBL/GenBank/DDBJ databases">
        <title>Evolutionary Origins and Diversification of the Mycorrhizal Mutualists.</title>
        <authorList>
            <consortium name="DOE Joint Genome Institute"/>
            <consortium name="Mycorrhizal Genomics Consortium"/>
            <person name="Kohler A."/>
            <person name="Kuo A."/>
            <person name="Nagy L.G."/>
            <person name="Floudas D."/>
            <person name="Copeland A."/>
            <person name="Barry K.W."/>
            <person name="Cichocki N."/>
            <person name="Veneault-Fourrey C."/>
            <person name="LaButti K."/>
            <person name="Lindquist E.A."/>
            <person name="Lipzen A."/>
            <person name="Lundell T."/>
            <person name="Morin E."/>
            <person name="Murat C."/>
            <person name="Riley R."/>
            <person name="Ohm R."/>
            <person name="Sun H."/>
            <person name="Tunlid A."/>
            <person name="Henrissat B."/>
            <person name="Grigoriev I.V."/>
            <person name="Hibbett D.S."/>
            <person name="Martin F."/>
        </authorList>
    </citation>
    <scope>NUCLEOTIDE SEQUENCE [LARGE SCALE GENOMIC DNA]</scope>
    <source>
        <strain evidence="3">FD-334 SS-4</strain>
    </source>
</reference>
<evidence type="ECO:0000313" key="3">
    <source>
        <dbReference type="Proteomes" id="UP000054270"/>
    </source>
</evidence>
<protein>
    <submittedName>
        <fullName evidence="2">Uncharacterized protein</fullName>
    </submittedName>
</protein>
<dbReference type="EMBL" id="KN817555">
    <property type="protein sequence ID" value="KJA21766.1"/>
    <property type="molecule type" value="Genomic_DNA"/>
</dbReference>
<evidence type="ECO:0000313" key="2">
    <source>
        <dbReference type="EMBL" id="KJA21766.1"/>
    </source>
</evidence>
<feature type="transmembrane region" description="Helical" evidence="1">
    <location>
        <begin position="248"/>
        <end position="268"/>
    </location>
</feature>
<feature type="transmembrane region" description="Helical" evidence="1">
    <location>
        <begin position="169"/>
        <end position="193"/>
    </location>
</feature>
<feature type="transmembrane region" description="Helical" evidence="1">
    <location>
        <begin position="20"/>
        <end position="41"/>
    </location>
</feature>
<sequence length="340" mass="36713">MADTNLAQILTEKSRYIGQYVASVLSGVQISLFIQSSYYLAYSPNSLRKKAFFIAYGGLLCLLVNITLAGNQIEGLFTWIVHRDGLGGPEAYLNATLSAWYNVLGTASITSADIMGNALLMYRCYYLVSNWTIIFPASLFCGSFVMAILTTVESALPDATIFSGIPQTLGVAWVSLSVSFNILVTALICGRVFASYLALKRMGLGSVARERWGLVAILIESSLPFSVFGIVCASLYSLPTANPSSQLVSAVADIWGGILGIAPQLIILRVAMGSAWTKKCVSSEEMQPTALQFKNNQETTTQVLQLSNKTDMTISKEDIEDEGPLESSDDGNTFFVCSAV</sequence>
<keyword evidence="3" id="KW-1185">Reference proteome</keyword>
<keyword evidence="1" id="KW-1133">Transmembrane helix</keyword>
<keyword evidence="1" id="KW-0812">Transmembrane</keyword>
<dbReference type="AlphaFoldDB" id="A0A0D2NZ81"/>
<evidence type="ECO:0000256" key="1">
    <source>
        <dbReference type="SAM" id="Phobius"/>
    </source>
</evidence>
<name>A0A0D2NZ81_HYPSF</name>
<keyword evidence="1" id="KW-0472">Membrane</keyword>
<dbReference type="Proteomes" id="UP000054270">
    <property type="component" value="Unassembled WGS sequence"/>
</dbReference>
<dbReference type="STRING" id="945553.A0A0D2NZ81"/>
<proteinExistence type="predicted"/>
<feature type="transmembrane region" description="Helical" evidence="1">
    <location>
        <begin position="214"/>
        <end position="236"/>
    </location>
</feature>